<gene>
    <name evidence="2" type="ORF">D9611_011589</name>
</gene>
<name>A0A8H5ET81_9AGAR</name>
<proteinExistence type="predicted"/>
<dbReference type="Proteomes" id="UP000541558">
    <property type="component" value="Unassembled WGS sequence"/>
</dbReference>
<dbReference type="AlphaFoldDB" id="A0A8H5ET81"/>
<feature type="compositionally biased region" description="Basic and acidic residues" evidence="1">
    <location>
        <begin position="41"/>
        <end position="56"/>
    </location>
</feature>
<dbReference type="EMBL" id="JAACJK010000226">
    <property type="protein sequence ID" value="KAF5311532.1"/>
    <property type="molecule type" value="Genomic_DNA"/>
</dbReference>
<accession>A0A8H5ET81</accession>
<organism evidence="2 3">
    <name type="scientific">Ephemerocybe angulata</name>
    <dbReference type="NCBI Taxonomy" id="980116"/>
    <lineage>
        <taxon>Eukaryota</taxon>
        <taxon>Fungi</taxon>
        <taxon>Dikarya</taxon>
        <taxon>Basidiomycota</taxon>
        <taxon>Agaricomycotina</taxon>
        <taxon>Agaricomycetes</taxon>
        <taxon>Agaricomycetidae</taxon>
        <taxon>Agaricales</taxon>
        <taxon>Agaricineae</taxon>
        <taxon>Psathyrellaceae</taxon>
        <taxon>Ephemerocybe</taxon>
    </lineage>
</organism>
<evidence type="ECO:0000313" key="2">
    <source>
        <dbReference type="EMBL" id="KAF5311532.1"/>
    </source>
</evidence>
<protein>
    <submittedName>
        <fullName evidence="2">Uncharacterized protein</fullName>
    </submittedName>
</protein>
<comment type="caution">
    <text evidence="2">The sequence shown here is derived from an EMBL/GenBank/DDBJ whole genome shotgun (WGS) entry which is preliminary data.</text>
</comment>
<reference evidence="2 3" key="1">
    <citation type="journal article" date="2020" name="ISME J.">
        <title>Uncovering the hidden diversity of litter-decomposition mechanisms in mushroom-forming fungi.</title>
        <authorList>
            <person name="Floudas D."/>
            <person name="Bentzer J."/>
            <person name="Ahren D."/>
            <person name="Johansson T."/>
            <person name="Persson P."/>
            <person name="Tunlid A."/>
        </authorList>
    </citation>
    <scope>NUCLEOTIDE SEQUENCE [LARGE SCALE GENOMIC DNA]</scope>
    <source>
        <strain evidence="2 3">CBS 175.51</strain>
    </source>
</reference>
<keyword evidence="3" id="KW-1185">Reference proteome</keyword>
<feature type="region of interest" description="Disordered" evidence="1">
    <location>
        <begin position="31"/>
        <end position="70"/>
    </location>
</feature>
<sequence>MYSIPVHTPSYRFTMISSPVCLSSSEQLLHNQNHSEPPFSLRKDSDGAPSPEDREPLPSMHSLRLPPTPSLRVPDHLNLINDRNLDQRHHLDSEAFRFRIRSPTFTPTIFCSSPVSTLHNLACIGVHGVPMLSDRVGVEFWRLLGRTLAVGKLEARSPG</sequence>
<evidence type="ECO:0000313" key="3">
    <source>
        <dbReference type="Proteomes" id="UP000541558"/>
    </source>
</evidence>
<evidence type="ECO:0000256" key="1">
    <source>
        <dbReference type="SAM" id="MobiDB-lite"/>
    </source>
</evidence>